<gene>
    <name evidence="1" type="ORF">OB236_08200</name>
</gene>
<protein>
    <submittedName>
        <fullName evidence="1">Uncharacterized protein</fullName>
    </submittedName>
</protein>
<evidence type="ECO:0000313" key="2">
    <source>
        <dbReference type="Proteomes" id="UP001652445"/>
    </source>
</evidence>
<proteinExistence type="predicted"/>
<sequence>MSVLAFILEPVNDYEKKFAIPLATEIFFIDYWIPAISELELKWSAHFSTGIDITCDDLPQVISELRLIKEWGIQHLAEDNRKHMTDRIELLIRKLPEAFQREGTVVFIG</sequence>
<name>A0ABT2UBW1_9BACL</name>
<dbReference type="EMBL" id="JAOQIO010000018">
    <property type="protein sequence ID" value="MCU6792106.1"/>
    <property type="molecule type" value="Genomic_DNA"/>
</dbReference>
<dbReference type="RefSeq" id="WP_262683512.1">
    <property type="nucleotide sequence ID" value="NZ_JAOQIO010000018.1"/>
</dbReference>
<evidence type="ECO:0000313" key="1">
    <source>
        <dbReference type="EMBL" id="MCU6792106.1"/>
    </source>
</evidence>
<keyword evidence="2" id="KW-1185">Reference proteome</keyword>
<accession>A0ABT2UBW1</accession>
<comment type="caution">
    <text evidence="1">The sequence shown here is derived from an EMBL/GenBank/DDBJ whole genome shotgun (WGS) entry which is preliminary data.</text>
</comment>
<reference evidence="1 2" key="1">
    <citation type="submission" date="2022-09" db="EMBL/GenBank/DDBJ databases">
        <authorList>
            <person name="Han X.L."/>
            <person name="Wang Q."/>
            <person name="Lu T."/>
        </authorList>
    </citation>
    <scope>NUCLEOTIDE SEQUENCE [LARGE SCALE GENOMIC DNA]</scope>
    <source>
        <strain evidence="1 2">WQ 127069</strain>
    </source>
</reference>
<dbReference type="Proteomes" id="UP001652445">
    <property type="component" value="Unassembled WGS sequence"/>
</dbReference>
<organism evidence="1 2">
    <name type="scientific">Paenibacillus baimaensis</name>
    <dbReference type="NCBI Taxonomy" id="2982185"/>
    <lineage>
        <taxon>Bacteria</taxon>
        <taxon>Bacillati</taxon>
        <taxon>Bacillota</taxon>
        <taxon>Bacilli</taxon>
        <taxon>Bacillales</taxon>
        <taxon>Paenibacillaceae</taxon>
        <taxon>Paenibacillus</taxon>
    </lineage>
</organism>